<name>A0ABV0VUR8_9TELE</name>
<sequence>MDLPQQQQPGGVMDVLVGYTQTGKARSFDPKSVCNRNLKQITESHDMWFYCVLGQNWFSVVLEKTSGNVTLWCTSNLSATRPGQENKNCQIMTSGQQKIFWEY</sequence>
<accession>A0ABV0VUR8</accession>
<comment type="caution">
    <text evidence="1">The sequence shown here is derived from an EMBL/GenBank/DDBJ whole genome shotgun (WGS) entry which is preliminary data.</text>
</comment>
<dbReference type="Proteomes" id="UP001444071">
    <property type="component" value="Unassembled WGS sequence"/>
</dbReference>
<evidence type="ECO:0000313" key="2">
    <source>
        <dbReference type="Proteomes" id="UP001444071"/>
    </source>
</evidence>
<dbReference type="EMBL" id="JAHRIM010011098">
    <property type="protein sequence ID" value="MEQ2260714.1"/>
    <property type="molecule type" value="Genomic_DNA"/>
</dbReference>
<keyword evidence="2" id="KW-1185">Reference proteome</keyword>
<evidence type="ECO:0000313" key="1">
    <source>
        <dbReference type="EMBL" id="MEQ2260714.1"/>
    </source>
</evidence>
<gene>
    <name evidence="1" type="ORF">XENORESO_000515</name>
</gene>
<proteinExistence type="predicted"/>
<protein>
    <submittedName>
        <fullName evidence="1">Uncharacterized protein</fullName>
    </submittedName>
</protein>
<reference evidence="1 2" key="1">
    <citation type="submission" date="2021-06" db="EMBL/GenBank/DDBJ databases">
        <authorList>
            <person name="Palmer J.M."/>
        </authorList>
    </citation>
    <scope>NUCLEOTIDE SEQUENCE [LARGE SCALE GENOMIC DNA]</scope>
    <source>
        <strain evidence="1 2">XR_2019</strain>
        <tissue evidence="1">Muscle</tissue>
    </source>
</reference>
<organism evidence="1 2">
    <name type="scientific">Xenotaenia resolanae</name>
    <dbReference type="NCBI Taxonomy" id="208358"/>
    <lineage>
        <taxon>Eukaryota</taxon>
        <taxon>Metazoa</taxon>
        <taxon>Chordata</taxon>
        <taxon>Craniata</taxon>
        <taxon>Vertebrata</taxon>
        <taxon>Euteleostomi</taxon>
        <taxon>Actinopterygii</taxon>
        <taxon>Neopterygii</taxon>
        <taxon>Teleostei</taxon>
        <taxon>Neoteleostei</taxon>
        <taxon>Acanthomorphata</taxon>
        <taxon>Ovalentaria</taxon>
        <taxon>Atherinomorphae</taxon>
        <taxon>Cyprinodontiformes</taxon>
        <taxon>Goodeidae</taxon>
        <taxon>Xenotaenia</taxon>
    </lineage>
</organism>